<proteinExistence type="predicted"/>
<dbReference type="EMBL" id="JALLPJ020001348">
    <property type="protein sequence ID" value="KAL3768386.1"/>
    <property type="molecule type" value="Genomic_DNA"/>
</dbReference>
<gene>
    <name evidence="2" type="ORF">ACHAWO_010618</name>
</gene>
<name>A0ABD3MZZ1_9STRA</name>
<keyword evidence="1" id="KW-0472">Membrane</keyword>
<organism evidence="2 3">
    <name type="scientific">Cyclotella atomus</name>
    <dbReference type="NCBI Taxonomy" id="382360"/>
    <lineage>
        <taxon>Eukaryota</taxon>
        <taxon>Sar</taxon>
        <taxon>Stramenopiles</taxon>
        <taxon>Ochrophyta</taxon>
        <taxon>Bacillariophyta</taxon>
        <taxon>Coscinodiscophyceae</taxon>
        <taxon>Thalassiosirophycidae</taxon>
        <taxon>Stephanodiscales</taxon>
        <taxon>Stephanodiscaceae</taxon>
        <taxon>Cyclotella</taxon>
    </lineage>
</organism>
<protein>
    <submittedName>
        <fullName evidence="2">Uncharacterized protein</fullName>
    </submittedName>
</protein>
<feature type="transmembrane region" description="Helical" evidence="1">
    <location>
        <begin position="51"/>
        <end position="74"/>
    </location>
</feature>
<keyword evidence="1" id="KW-1133">Transmembrane helix</keyword>
<keyword evidence="1" id="KW-0812">Transmembrane</keyword>
<accession>A0ABD3MZZ1</accession>
<dbReference type="AlphaFoldDB" id="A0ABD3MZZ1"/>
<evidence type="ECO:0000256" key="1">
    <source>
        <dbReference type="SAM" id="Phobius"/>
    </source>
</evidence>
<dbReference type="Proteomes" id="UP001530400">
    <property type="component" value="Unassembled WGS sequence"/>
</dbReference>
<comment type="caution">
    <text evidence="2">The sequence shown here is derived from an EMBL/GenBank/DDBJ whole genome shotgun (WGS) entry which is preliminary data.</text>
</comment>
<keyword evidence="3" id="KW-1185">Reference proteome</keyword>
<sequence length="121" mass="13967">MAKIKQENDSSTSDAQKIAALENEMQQLRHLVEQQSDQLAKQQKWLQLIQFSWLTFFFVVFNLILAGVFIAVFMKDKGPQDLYLMVTATPMKAKFVSERVRVKMTMEDLTACLVEAFWGKS</sequence>
<reference evidence="2 3" key="1">
    <citation type="submission" date="2024-10" db="EMBL/GenBank/DDBJ databases">
        <title>Updated reference genomes for cyclostephanoid diatoms.</title>
        <authorList>
            <person name="Roberts W.R."/>
            <person name="Alverson A.J."/>
        </authorList>
    </citation>
    <scope>NUCLEOTIDE SEQUENCE [LARGE SCALE GENOMIC DNA]</scope>
    <source>
        <strain evidence="2 3">AJA010-31</strain>
    </source>
</reference>
<evidence type="ECO:0000313" key="2">
    <source>
        <dbReference type="EMBL" id="KAL3768386.1"/>
    </source>
</evidence>
<evidence type="ECO:0000313" key="3">
    <source>
        <dbReference type="Proteomes" id="UP001530400"/>
    </source>
</evidence>